<accession>A0A251RVZ5</accession>
<dbReference type="Gramene" id="mRNA:HanXRQr2_Chr16g0727351">
    <property type="protein sequence ID" value="mRNA:HanXRQr2_Chr16g0727351"/>
    <property type="gene ID" value="HanXRQr2_Chr16g0727351"/>
</dbReference>
<dbReference type="EMBL" id="CM007905">
    <property type="protein sequence ID" value="OTF90620.1"/>
    <property type="molecule type" value="Genomic_DNA"/>
</dbReference>
<reference evidence="2" key="2">
    <citation type="submission" date="2017-02" db="EMBL/GenBank/DDBJ databases">
        <title>Sunflower complete genome.</title>
        <authorList>
            <person name="Langlade N."/>
            <person name="Munos S."/>
        </authorList>
    </citation>
    <scope>NUCLEOTIDE SEQUENCE [LARGE SCALE GENOMIC DNA]</scope>
    <source>
        <tissue evidence="2">Leaves</tissue>
    </source>
</reference>
<proteinExistence type="predicted"/>
<sequence length="223" mass="25708">MDDDCSGTSIGTSNGVGIAATDSSSGNNQFSADLKKSKKERGCMAKEGINKCLRVLPENTILSTMTLLGCNLSWFLRTEGCWYTSKPPSAYWLGFGWRCIWCFGCRLWRSRIFIHRGPRTAGMVLRRMLLWMEGSDMFRNSQVYRHTPPTPTATSKRGWWWWWWWYEVVQVGVADVILVVYRLLSKRGGILITSHKVLNLPSDWFDRLPNRPIFDPSYNFNGF</sequence>
<dbReference type="Proteomes" id="UP000215914">
    <property type="component" value="Chromosome 16"/>
</dbReference>
<dbReference type="InParanoid" id="A0A251RVZ5"/>
<keyword evidence="3" id="KW-1185">Reference proteome</keyword>
<organism evidence="2 3">
    <name type="scientific">Helianthus annuus</name>
    <name type="common">Common sunflower</name>
    <dbReference type="NCBI Taxonomy" id="4232"/>
    <lineage>
        <taxon>Eukaryota</taxon>
        <taxon>Viridiplantae</taxon>
        <taxon>Streptophyta</taxon>
        <taxon>Embryophyta</taxon>
        <taxon>Tracheophyta</taxon>
        <taxon>Spermatophyta</taxon>
        <taxon>Magnoliopsida</taxon>
        <taxon>eudicotyledons</taxon>
        <taxon>Gunneridae</taxon>
        <taxon>Pentapetalae</taxon>
        <taxon>asterids</taxon>
        <taxon>campanulids</taxon>
        <taxon>Asterales</taxon>
        <taxon>Asteraceae</taxon>
        <taxon>Asteroideae</taxon>
        <taxon>Heliantheae alliance</taxon>
        <taxon>Heliantheae</taxon>
        <taxon>Helianthus</taxon>
    </lineage>
</organism>
<reference evidence="1" key="3">
    <citation type="submission" date="2020-06" db="EMBL/GenBank/DDBJ databases">
        <title>Helianthus annuus Genome sequencing and assembly Release 2.</title>
        <authorList>
            <person name="Gouzy J."/>
            <person name="Langlade N."/>
            <person name="Munos S."/>
        </authorList>
    </citation>
    <scope>NUCLEOTIDE SEQUENCE</scope>
    <source>
        <tissue evidence="1">Leaves</tissue>
    </source>
</reference>
<protein>
    <submittedName>
        <fullName evidence="2">Uncharacterized protein</fullName>
    </submittedName>
</protein>
<gene>
    <name evidence="2" type="ORF">HannXRQ_Chr16g0501571</name>
    <name evidence="1" type="ORF">HanXRQr2_Chr16g0727351</name>
</gene>
<dbReference type="AlphaFoldDB" id="A0A251RVZ5"/>
<name>A0A251RVZ5_HELAN</name>
<dbReference type="EMBL" id="MNCJ02000331">
    <property type="protein sequence ID" value="KAF5758270.1"/>
    <property type="molecule type" value="Genomic_DNA"/>
</dbReference>
<evidence type="ECO:0000313" key="3">
    <source>
        <dbReference type="Proteomes" id="UP000215914"/>
    </source>
</evidence>
<evidence type="ECO:0000313" key="1">
    <source>
        <dbReference type="EMBL" id="KAF5758270.1"/>
    </source>
</evidence>
<reference evidence="1 3" key="1">
    <citation type="journal article" date="2017" name="Nature">
        <title>The sunflower genome provides insights into oil metabolism, flowering and Asterid evolution.</title>
        <authorList>
            <person name="Badouin H."/>
            <person name="Gouzy J."/>
            <person name="Grassa C.J."/>
            <person name="Murat F."/>
            <person name="Staton S.E."/>
            <person name="Cottret L."/>
            <person name="Lelandais-Briere C."/>
            <person name="Owens G.L."/>
            <person name="Carrere S."/>
            <person name="Mayjonade B."/>
            <person name="Legrand L."/>
            <person name="Gill N."/>
            <person name="Kane N.C."/>
            <person name="Bowers J.E."/>
            <person name="Hubner S."/>
            <person name="Bellec A."/>
            <person name="Berard A."/>
            <person name="Berges H."/>
            <person name="Blanchet N."/>
            <person name="Boniface M.C."/>
            <person name="Brunel D."/>
            <person name="Catrice O."/>
            <person name="Chaidir N."/>
            <person name="Claudel C."/>
            <person name="Donnadieu C."/>
            <person name="Faraut T."/>
            <person name="Fievet G."/>
            <person name="Helmstetter N."/>
            <person name="King M."/>
            <person name="Knapp S.J."/>
            <person name="Lai Z."/>
            <person name="Le Paslier M.C."/>
            <person name="Lippi Y."/>
            <person name="Lorenzon L."/>
            <person name="Mandel J.R."/>
            <person name="Marage G."/>
            <person name="Marchand G."/>
            <person name="Marquand E."/>
            <person name="Bret-Mestries E."/>
            <person name="Morien E."/>
            <person name="Nambeesan S."/>
            <person name="Nguyen T."/>
            <person name="Pegot-Espagnet P."/>
            <person name="Pouilly N."/>
            <person name="Raftis F."/>
            <person name="Sallet E."/>
            <person name="Schiex T."/>
            <person name="Thomas J."/>
            <person name="Vandecasteele C."/>
            <person name="Vares D."/>
            <person name="Vear F."/>
            <person name="Vautrin S."/>
            <person name="Crespi M."/>
            <person name="Mangin B."/>
            <person name="Burke J.M."/>
            <person name="Salse J."/>
            <person name="Munos S."/>
            <person name="Vincourt P."/>
            <person name="Rieseberg L.H."/>
            <person name="Langlade N.B."/>
        </authorList>
    </citation>
    <scope>NUCLEOTIDE SEQUENCE [LARGE SCALE GENOMIC DNA]</scope>
    <source>
        <strain evidence="3">cv. SF193</strain>
        <tissue evidence="1">Leaves</tissue>
    </source>
</reference>
<evidence type="ECO:0000313" key="2">
    <source>
        <dbReference type="EMBL" id="OTF90620.1"/>
    </source>
</evidence>